<dbReference type="PANTHER" id="PTHR34322:SF2">
    <property type="entry name" value="TRANSPOSASE IS200-LIKE DOMAIN-CONTAINING PROTEIN"/>
    <property type="match status" value="1"/>
</dbReference>
<evidence type="ECO:0000259" key="1">
    <source>
        <dbReference type="SMART" id="SM01321"/>
    </source>
</evidence>
<dbReference type="Proteomes" id="UP000230324">
    <property type="component" value="Unassembled WGS sequence"/>
</dbReference>
<feature type="domain" description="Transposase IS200-like" evidence="1">
    <location>
        <begin position="18"/>
        <end position="155"/>
    </location>
</feature>
<dbReference type="Gene3D" id="3.30.70.1290">
    <property type="entry name" value="Transposase IS200-like"/>
    <property type="match status" value="1"/>
</dbReference>
<accession>A0A2M7BYR3</accession>
<sequence>MEEKFISKEFIPTEFFHTFNRGVEKRKIFLDEQDYYRGVHDIYEFNDTNTSVNVKRRFINGNLIDGGRTSINRKPRNLLIDCISWCLMPNHYHFFSRPRVKNGLSKFHQKFGTGFTGYFNLKYNRSGVLFQGGYKKVRVETDAQLGYLVCYIHSNILDTWKPNWKEKGLNNFELQNALNFLEDKKNRWSSHQDYLGIKNFPSLISTEFLFKFFGGPQGYRNYFTDWLKQYEKNIKYIKKLVLED</sequence>
<dbReference type="Pfam" id="PF01797">
    <property type="entry name" value="Y1_Tnp"/>
    <property type="match status" value="1"/>
</dbReference>
<dbReference type="SMART" id="SM01321">
    <property type="entry name" value="Y1_Tnp"/>
    <property type="match status" value="1"/>
</dbReference>
<comment type="caution">
    <text evidence="2">The sequence shown here is derived from an EMBL/GenBank/DDBJ whole genome shotgun (WGS) entry which is preliminary data.</text>
</comment>
<organism evidence="2 3">
    <name type="scientific">Candidatus Nealsonbacteria bacterium CG03_land_8_20_14_0_80_36_12</name>
    <dbReference type="NCBI Taxonomy" id="1974701"/>
    <lineage>
        <taxon>Bacteria</taxon>
        <taxon>Candidatus Nealsoniibacteriota</taxon>
    </lineage>
</organism>
<dbReference type="AlphaFoldDB" id="A0A2M7BYR3"/>
<evidence type="ECO:0000313" key="3">
    <source>
        <dbReference type="Proteomes" id="UP000230324"/>
    </source>
</evidence>
<gene>
    <name evidence="2" type="ORF">COS47_00535</name>
</gene>
<name>A0A2M7BYR3_9BACT</name>
<dbReference type="PANTHER" id="PTHR34322">
    <property type="entry name" value="TRANSPOSASE, Y1_TNP DOMAIN-CONTAINING"/>
    <property type="match status" value="1"/>
</dbReference>
<dbReference type="GO" id="GO:0006313">
    <property type="term" value="P:DNA transposition"/>
    <property type="evidence" value="ECO:0007669"/>
    <property type="project" value="InterPro"/>
</dbReference>
<dbReference type="GO" id="GO:0004803">
    <property type="term" value="F:transposase activity"/>
    <property type="evidence" value="ECO:0007669"/>
    <property type="project" value="InterPro"/>
</dbReference>
<dbReference type="GO" id="GO:0003677">
    <property type="term" value="F:DNA binding"/>
    <property type="evidence" value="ECO:0007669"/>
    <property type="project" value="InterPro"/>
</dbReference>
<dbReference type="EMBL" id="PEUV01000011">
    <property type="protein sequence ID" value="PIV12815.1"/>
    <property type="molecule type" value="Genomic_DNA"/>
</dbReference>
<protein>
    <recommendedName>
        <fullName evidence="1">Transposase IS200-like domain-containing protein</fullName>
    </recommendedName>
</protein>
<dbReference type="InterPro" id="IPR036515">
    <property type="entry name" value="Transposase_17_sf"/>
</dbReference>
<dbReference type="InterPro" id="IPR002686">
    <property type="entry name" value="Transposase_17"/>
</dbReference>
<evidence type="ECO:0000313" key="2">
    <source>
        <dbReference type="EMBL" id="PIV12815.1"/>
    </source>
</evidence>
<dbReference type="SUPFAM" id="SSF143422">
    <property type="entry name" value="Transposase IS200-like"/>
    <property type="match status" value="1"/>
</dbReference>
<reference evidence="3" key="1">
    <citation type="submission" date="2017-09" db="EMBL/GenBank/DDBJ databases">
        <title>Depth-based differentiation of microbial function through sediment-hosted aquifers and enrichment of novel symbionts in the deep terrestrial subsurface.</title>
        <authorList>
            <person name="Probst A.J."/>
            <person name="Ladd B."/>
            <person name="Jarett J.K."/>
            <person name="Geller-Mcgrath D.E."/>
            <person name="Sieber C.M.K."/>
            <person name="Emerson J.B."/>
            <person name="Anantharaman K."/>
            <person name="Thomas B.C."/>
            <person name="Malmstrom R."/>
            <person name="Stieglmeier M."/>
            <person name="Klingl A."/>
            <person name="Woyke T."/>
            <person name="Ryan C.M."/>
            <person name="Banfield J.F."/>
        </authorList>
    </citation>
    <scope>NUCLEOTIDE SEQUENCE [LARGE SCALE GENOMIC DNA]</scope>
</reference>
<proteinExistence type="predicted"/>